<dbReference type="Pfam" id="PF00561">
    <property type="entry name" value="Abhydrolase_1"/>
    <property type="match status" value="1"/>
</dbReference>
<feature type="domain" description="AB hydrolase-1" evidence="1">
    <location>
        <begin position="21"/>
        <end position="122"/>
    </location>
</feature>
<name>A0A919E7R6_9PROT</name>
<reference evidence="2" key="2">
    <citation type="submission" date="2020-09" db="EMBL/GenBank/DDBJ databases">
        <authorList>
            <person name="Sun Q."/>
            <person name="Kim S."/>
        </authorList>
    </citation>
    <scope>NUCLEOTIDE SEQUENCE</scope>
    <source>
        <strain evidence="2">KCTC 42590</strain>
    </source>
</reference>
<accession>A0A919E7R6</accession>
<dbReference type="EMBL" id="BNCI01000001">
    <property type="protein sequence ID" value="GHF20946.1"/>
    <property type="molecule type" value="Genomic_DNA"/>
</dbReference>
<organism evidence="2 3">
    <name type="scientific">Kordiimonas sediminis</name>
    <dbReference type="NCBI Taxonomy" id="1735581"/>
    <lineage>
        <taxon>Bacteria</taxon>
        <taxon>Pseudomonadati</taxon>
        <taxon>Pseudomonadota</taxon>
        <taxon>Alphaproteobacteria</taxon>
        <taxon>Kordiimonadales</taxon>
        <taxon>Kordiimonadaceae</taxon>
        <taxon>Kordiimonas</taxon>
    </lineage>
</organism>
<dbReference type="RefSeq" id="WP_191251368.1">
    <property type="nucleotide sequence ID" value="NZ_BNCI01000001.1"/>
</dbReference>
<protein>
    <recommendedName>
        <fullName evidence="1">AB hydrolase-1 domain-containing protein</fullName>
    </recommendedName>
</protein>
<gene>
    <name evidence="2" type="ORF">GCM10017044_14830</name>
</gene>
<dbReference type="PRINTS" id="PR00111">
    <property type="entry name" value="ABHYDROLASE"/>
</dbReference>
<reference evidence="2" key="1">
    <citation type="journal article" date="2014" name="Int. J. Syst. Evol. Microbiol.">
        <title>Complete genome sequence of Corynebacterium casei LMG S-19264T (=DSM 44701T), isolated from a smear-ripened cheese.</title>
        <authorList>
            <consortium name="US DOE Joint Genome Institute (JGI-PGF)"/>
            <person name="Walter F."/>
            <person name="Albersmeier A."/>
            <person name="Kalinowski J."/>
            <person name="Ruckert C."/>
        </authorList>
    </citation>
    <scope>NUCLEOTIDE SEQUENCE</scope>
    <source>
        <strain evidence="2">KCTC 42590</strain>
    </source>
</reference>
<dbReference type="AlphaFoldDB" id="A0A919E7R6"/>
<dbReference type="SUPFAM" id="SSF53474">
    <property type="entry name" value="alpha/beta-Hydrolases"/>
    <property type="match status" value="1"/>
</dbReference>
<keyword evidence="3" id="KW-1185">Reference proteome</keyword>
<evidence type="ECO:0000259" key="1">
    <source>
        <dbReference type="Pfam" id="PF00561"/>
    </source>
</evidence>
<comment type="caution">
    <text evidence="2">The sequence shown here is derived from an EMBL/GenBank/DDBJ whole genome shotgun (WGS) entry which is preliminary data.</text>
</comment>
<dbReference type="Gene3D" id="3.40.50.1820">
    <property type="entry name" value="alpha/beta hydrolase"/>
    <property type="match status" value="1"/>
</dbReference>
<dbReference type="InterPro" id="IPR050266">
    <property type="entry name" value="AB_hydrolase_sf"/>
</dbReference>
<dbReference type="InterPro" id="IPR000073">
    <property type="entry name" value="AB_hydrolase_1"/>
</dbReference>
<dbReference type="Proteomes" id="UP000630923">
    <property type="component" value="Unassembled WGS sequence"/>
</dbReference>
<dbReference type="InterPro" id="IPR029058">
    <property type="entry name" value="AB_hydrolase_fold"/>
</dbReference>
<dbReference type="PANTHER" id="PTHR43798">
    <property type="entry name" value="MONOACYLGLYCEROL LIPASE"/>
    <property type="match status" value="1"/>
</dbReference>
<sequence length="260" mass="28895">MAELVAYGVRLHYSDVGKGRPLVFIHGWCADNTSFRKQIDHLATSHRCISVDLPGHGKSAKPHIDLTIVFLAEIIGRFIHELKLDAPILIGHSMGGAVALEILHQSPECAAGCILVDPSPIVAHKPVINSMKTSLRKLEESELPKIFNEMAVRFMFFKSDPKGLLSHAQKCMNQVPRESAISAWKGMLDWYGKPALQAASEKPLAYIASNHPSNDRTSIVKNAPKIMWAEPLEASHHLHQSVPEQVNVMIEHFLKVTNRK</sequence>
<proteinExistence type="predicted"/>
<evidence type="ECO:0000313" key="2">
    <source>
        <dbReference type="EMBL" id="GHF20946.1"/>
    </source>
</evidence>
<evidence type="ECO:0000313" key="3">
    <source>
        <dbReference type="Proteomes" id="UP000630923"/>
    </source>
</evidence>